<proteinExistence type="predicted"/>
<comment type="caution">
    <text evidence="1">The sequence shown here is derived from an EMBL/GenBank/DDBJ whole genome shotgun (WGS) entry which is preliminary data.</text>
</comment>
<sequence>MVFGFFSFKRTRDFEKPDFIRIPCVSCLPGLKTRDRFGFKLGQHPKPSGRDRRGSGFVGVESSEIGSGDG</sequence>
<organism evidence="1 2">
    <name type="scientific">Meloidogyne enterolobii</name>
    <name type="common">Root-knot nematode worm</name>
    <name type="synonym">Meloidogyne mayaguensis</name>
    <dbReference type="NCBI Taxonomy" id="390850"/>
    <lineage>
        <taxon>Eukaryota</taxon>
        <taxon>Metazoa</taxon>
        <taxon>Ecdysozoa</taxon>
        <taxon>Nematoda</taxon>
        <taxon>Chromadorea</taxon>
        <taxon>Rhabditida</taxon>
        <taxon>Tylenchina</taxon>
        <taxon>Tylenchomorpha</taxon>
        <taxon>Tylenchoidea</taxon>
        <taxon>Meloidogynidae</taxon>
        <taxon>Meloidogyninae</taxon>
        <taxon>Meloidogyne</taxon>
    </lineage>
</organism>
<dbReference type="Proteomes" id="UP001497535">
    <property type="component" value="Unassembled WGS sequence"/>
</dbReference>
<keyword evidence="2" id="KW-1185">Reference proteome</keyword>
<evidence type="ECO:0000313" key="2">
    <source>
        <dbReference type="Proteomes" id="UP001497535"/>
    </source>
</evidence>
<protein>
    <submittedName>
        <fullName evidence="1">Uncharacterized protein</fullName>
    </submittedName>
</protein>
<evidence type="ECO:0000313" key="1">
    <source>
        <dbReference type="EMBL" id="CAK5065337.1"/>
    </source>
</evidence>
<accession>A0ACB0YVP3</accession>
<name>A0ACB0YVP3_MELEN</name>
<gene>
    <name evidence="1" type="ORF">MENTE1834_LOCUS17287</name>
</gene>
<reference evidence="1" key="1">
    <citation type="submission" date="2023-11" db="EMBL/GenBank/DDBJ databases">
        <authorList>
            <person name="Poullet M."/>
        </authorList>
    </citation>
    <scope>NUCLEOTIDE SEQUENCE</scope>
    <source>
        <strain evidence="1">E1834</strain>
    </source>
</reference>
<dbReference type="EMBL" id="CAVMJV010000019">
    <property type="protein sequence ID" value="CAK5065337.1"/>
    <property type="molecule type" value="Genomic_DNA"/>
</dbReference>